<evidence type="ECO:0000313" key="6">
    <source>
        <dbReference type="EMBL" id="GAA0380546.1"/>
    </source>
</evidence>
<evidence type="ECO:0000256" key="3">
    <source>
        <dbReference type="ARBA" id="ARBA00023315"/>
    </source>
</evidence>
<dbReference type="InterPro" id="IPR013747">
    <property type="entry name" value="ACP_syn_III_C"/>
</dbReference>
<keyword evidence="2" id="KW-0808">Transferase</keyword>
<evidence type="ECO:0000256" key="2">
    <source>
        <dbReference type="ARBA" id="ARBA00022679"/>
    </source>
</evidence>
<dbReference type="InterPro" id="IPR016039">
    <property type="entry name" value="Thiolase-like"/>
</dbReference>
<protein>
    <submittedName>
        <fullName evidence="6">Ketoacyl-ACP synthase III</fullName>
    </submittedName>
</protein>
<keyword evidence="1" id="KW-0963">Cytoplasm</keyword>
<keyword evidence="3" id="KW-0012">Acyltransferase</keyword>
<dbReference type="CDD" id="cd00830">
    <property type="entry name" value="KAS_III"/>
    <property type="match status" value="1"/>
</dbReference>
<evidence type="ECO:0000313" key="7">
    <source>
        <dbReference type="Proteomes" id="UP001500063"/>
    </source>
</evidence>
<dbReference type="NCBIfam" id="NF006829">
    <property type="entry name" value="PRK09352.1"/>
    <property type="match status" value="1"/>
</dbReference>
<dbReference type="Proteomes" id="UP001500063">
    <property type="component" value="Unassembled WGS sequence"/>
</dbReference>
<dbReference type="PANTHER" id="PTHR34069:SF2">
    <property type="entry name" value="BETA-KETOACYL-[ACYL-CARRIER-PROTEIN] SYNTHASE III"/>
    <property type="match status" value="1"/>
</dbReference>
<name>A0ABN0Y2M8_9ACTN</name>
<evidence type="ECO:0000259" key="4">
    <source>
        <dbReference type="Pfam" id="PF08541"/>
    </source>
</evidence>
<dbReference type="SUPFAM" id="SSF53901">
    <property type="entry name" value="Thiolase-like"/>
    <property type="match status" value="1"/>
</dbReference>
<dbReference type="InterPro" id="IPR013751">
    <property type="entry name" value="ACP_syn_III_N"/>
</dbReference>
<accession>A0ABN0Y2M8</accession>
<keyword evidence="7" id="KW-1185">Reference proteome</keyword>
<dbReference type="Pfam" id="PF08545">
    <property type="entry name" value="ACP_syn_III"/>
    <property type="match status" value="1"/>
</dbReference>
<dbReference type="Pfam" id="PF08541">
    <property type="entry name" value="ACP_syn_III_C"/>
    <property type="match status" value="1"/>
</dbReference>
<comment type="caution">
    <text evidence="6">The sequence shown here is derived from an EMBL/GenBank/DDBJ whole genome shotgun (WGS) entry which is preliminary data.</text>
</comment>
<sequence>MPAPDGRIRQEPGGEHGVLLIDSSWQAAEGESDMEHRIGILGTGAFLPPAVRTNAEVGASTGISPEWIAERTGVRRRHVAGPGQATSDLAAEAVREALDCAGIVAEQLDLLVLATSTPDELGPSTACRVQATLGARNAVAFDVSAACSGWLFATRVARDWLLGDPGARYAAVVGCEVYSPFIDATDRPTAVLFADGAAATVMGPVSADEGFGDITLGSDGRRAGDVLIPAGGSRRPASAATLADGGHHIAMDGRAVRDFIVDIVPRAVVTALEQADLALGEVDVVVMHQPNPVLLRGVGESLGIDPDRLVVIGDRVGNIGAGSLPFGLAHAAAEGRIKAGDRVLLVGFGAGLTWGSTVLTWSGTARPARSPLLAAAYGP</sequence>
<gene>
    <name evidence="6" type="ORF">GCM10010319_68740</name>
</gene>
<organism evidence="6 7">
    <name type="scientific">Streptomyces blastmyceticus</name>
    <dbReference type="NCBI Taxonomy" id="68180"/>
    <lineage>
        <taxon>Bacteria</taxon>
        <taxon>Bacillati</taxon>
        <taxon>Actinomycetota</taxon>
        <taxon>Actinomycetes</taxon>
        <taxon>Kitasatosporales</taxon>
        <taxon>Streptomycetaceae</taxon>
        <taxon>Streptomyces</taxon>
    </lineage>
</organism>
<feature type="domain" description="Beta-ketoacyl-[acyl-carrier-protein] synthase III C-terminal" evidence="4">
    <location>
        <begin position="272"/>
        <end position="361"/>
    </location>
</feature>
<proteinExistence type="predicted"/>
<evidence type="ECO:0000259" key="5">
    <source>
        <dbReference type="Pfam" id="PF08545"/>
    </source>
</evidence>
<evidence type="ECO:0000256" key="1">
    <source>
        <dbReference type="ARBA" id="ARBA00022490"/>
    </source>
</evidence>
<reference evidence="6 7" key="1">
    <citation type="journal article" date="2019" name="Int. J. Syst. Evol. Microbiol.">
        <title>The Global Catalogue of Microorganisms (GCM) 10K type strain sequencing project: providing services to taxonomists for standard genome sequencing and annotation.</title>
        <authorList>
            <consortium name="The Broad Institute Genomics Platform"/>
            <consortium name="The Broad Institute Genome Sequencing Center for Infectious Disease"/>
            <person name="Wu L."/>
            <person name="Ma J."/>
        </authorList>
    </citation>
    <scope>NUCLEOTIDE SEQUENCE [LARGE SCALE GENOMIC DNA]</scope>
    <source>
        <strain evidence="6 7">JCM 4565</strain>
    </source>
</reference>
<dbReference type="EMBL" id="BAAABW010000042">
    <property type="protein sequence ID" value="GAA0380546.1"/>
    <property type="molecule type" value="Genomic_DNA"/>
</dbReference>
<dbReference type="PANTHER" id="PTHR34069">
    <property type="entry name" value="3-OXOACYL-[ACYL-CARRIER-PROTEIN] SYNTHASE 3"/>
    <property type="match status" value="1"/>
</dbReference>
<feature type="domain" description="Beta-ketoacyl-[acyl-carrier-protein] synthase III N-terminal" evidence="5">
    <location>
        <begin position="141"/>
        <end position="220"/>
    </location>
</feature>
<dbReference type="Gene3D" id="3.40.47.10">
    <property type="match status" value="1"/>
</dbReference>